<dbReference type="HOGENOM" id="CLU_1240164_0_0_1"/>
<gene>
    <name evidence="1" type="ORF">PV08_11081</name>
</gene>
<sequence length="223" mass="24720">MTVIPCLRCGSCAHFPPHHFYLKHGYNLTSDLPVLIWGEGNLNIQSGSPGLCHVVLDSEDAGQGYINGFRDTLSVRIGLILLLGQASPFQKTKPIIVALLLVRARTSRFLQYCHTLRVLVNVKAVGPLDYSSPTVDIGPYLDLELSPTTATRKTQVITVTDPVDHVELPAQYLRGVQGPRQALIFSKTVAPKLTPYFNYSAAQLRQLQDHTYPMRVQHAGYKL</sequence>
<keyword evidence="2" id="KW-1185">Reference proteome</keyword>
<dbReference type="RefSeq" id="XP_016230337.1">
    <property type="nucleotide sequence ID" value="XM_016385393.1"/>
</dbReference>
<accession>A0A0D1Y5B6</accession>
<dbReference type="VEuPathDB" id="FungiDB:PV08_11081"/>
<protein>
    <submittedName>
        <fullName evidence="1">Uncharacterized protein</fullName>
    </submittedName>
</protein>
<evidence type="ECO:0000313" key="2">
    <source>
        <dbReference type="Proteomes" id="UP000053328"/>
    </source>
</evidence>
<dbReference type="STRING" id="91928.A0A0D1Y5B6"/>
<dbReference type="EMBL" id="KN847500">
    <property type="protein sequence ID" value="KIW10121.1"/>
    <property type="molecule type" value="Genomic_DNA"/>
</dbReference>
<organism evidence="1 2">
    <name type="scientific">Exophiala spinifera</name>
    <dbReference type="NCBI Taxonomy" id="91928"/>
    <lineage>
        <taxon>Eukaryota</taxon>
        <taxon>Fungi</taxon>
        <taxon>Dikarya</taxon>
        <taxon>Ascomycota</taxon>
        <taxon>Pezizomycotina</taxon>
        <taxon>Eurotiomycetes</taxon>
        <taxon>Chaetothyriomycetidae</taxon>
        <taxon>Chaetothyriales</taxon>
        <taxon>Herpotrichiellaceae</taxon>
        <taxon>Exophiala</taxon>
    </lineage>
</organism>
<reference evidence="1 2" key="1">
    <citation type="submission" date="2015-01" db="EMBL/GenBank/DDBJ databases">
        <title>The Genome Sequence of Exophiala spinifera CBS89968.</title>
        <authorList>
            <consortium name="The Broad Institute Genomics Platform"/>
            <person name="Cuomo C."/>
            <person name="de Hoog S."/>
            <person name="Gorbushina A."/>
            <person name="Stielow B."/>
            <person name="Teixiera M."/>
            <person name="Abouelleil A."/>
            <person name="Chapman S.B."/>
            <person name="Priest M."/>
            <person name="Young S.K."/>
            <person name="Wortman J."/>
            <person name="Nusbaum C."/>
            <person name="Birren B."/>
        </authorList>
    </citation>
    <scope>NUCLEOTIDE SEQUENCE [LARGE SCALE GENOMIC DNA]</scope>
    <source>
        <strain evidence="1 2">CBS 89968</strain>
    </source>
</reference>
<dbReference type="AlphaFoldDB" id="A0A0D1Y5B6"/>
<dbReference type="GeneID" id="27338164"/>
<dbReference type="Proteomes" id="UP000053328">
    <property type="component" value="Unassembled WGS sequence"/>
</dbReference>
<proteinExistence type="predicted"/>
<evidence type="ECO:0000313" key="1">
    <source>
        <dbReference type="EMBL" id="KIW10121.1"/>
    </source>
</evidence>
<name>A0A0D1Y5B6_9EURO</name>
<dbReference type="OrthoDB" id="2588159at2759"/>